<reference evidence="3" key="1">
    <citation type="journal article" date="2013" name="Nat. Genet.">
        <title>The Capsella rubella genome and the genomic consequences of rapid mating system evolution.</title>
        <authorList>
            <person name="Slotte T."/>
            <person name="Hazzouri K.M."/>
            <person name="Agren J.A."/>
            <person name="Koenig D."/>
            <person name="Maumus F."/>
            <person name="Guo Y.L."/>
            <person name="Steige K."/>
            <person name="Platts A.E."/>
            <person name="Escobar J.S."/>
            <person name="Newman L.K."/>
            <person name="Wang W."/>
            <person name="Mandakova T."/>
            <person name="Vello E."/>
            <person name="Smith L.M."/>
            <person name="Henz S.R."/>
            <person name="Steffen J."/>
            <person name="Takuno S."/>
            <person name="Brandvain Y."/>
            <person name="Coop G."/>
            <person name="Andolfatto P."/>
            <person name="Hu T.T."/>
            <person name="Blanchette M."/>
            <person name="Clark R.M."/>
            <person name="Quesneville H."/>
            <person name="Nordborg M."/>
            <person name="Gaut B.S."/>
            <person name="Lysak M.A."/>
            <person name="Jenkins J."/>
            <person name="Grimwood J."/>
            <person name="Chapman J."/>
            <person name="Prochnik S."/>
            <person name="Shu S."/>
            <person name="Rokhsar D."/>
            <person name="Schmutz J."/>
            <person name="Weigel D."/>
            <person name="Wright S.I."/>
        </authorList>
    </citation>
    <scope>NUCLEOTIDE SEQUENCE [LARGE SCALE GENOMIC DNA]</scope>
    <source>
        <strain evidence="3">cv. Monte Gargano</strain>
    </source>
</reference>
<dbReference type="PANTHER" id="PTHR31111">
    <property type="entry name" value="BNAA05G37150D PROTEIN-RELATED"/>
    <property type="match status" value="1"/>
</dbReference>
<feature type="domain" description="F-box associated beta-propeller type 3" evidence="1">
    <location>
        <begin position="50"/>
        <end position="243"/>
    </location>
</feature>
<dbReference type="AlphaFoldDB" id="R0IDQ9"/>
<protein>
    <recommendedName>
        <fullName evidence="1">F-box associated beta-propeller type 3 domain-containing protein</fullName>
    </recommendedName>
</protein>
<sequence>FLPAKSLVKFQCVSKQWSFIISRRRDFIDSIVTRSLKEPPRDAHLIFQHTSGHPNECFFVFSSNYNCTTKKSLLIPENMYQYLRGLIFCWSNIRREAAVYNPTTRQCFHLPKIKETSNMGICFFGYDPLQNQYKVLFLPLYYSDKGCHVFTLGGHHTSNQWRTIQGVSGYHLPLFGSLQKKDYNSSIYELMSFDVRSEKFCNVDAPKTLTDHYSILINYKGKLGFVCCWNIMEIWIRDDGDHDQKTQGWLWVLYYDPERNCIRYMDLEGTHPIERRHHQNSIIVWTFPDYVENTMRLY</sequence>
<dbReference type="InterPro" id="IPR017451">
    <property type="entry name" value="F-box-assoc_interact_dom"/>
</dbReference>
<evidence type="ECO:0000313" key="2">
    <source>
        <dbReference type="EMBL" id="EOA34823.1"/>
    </source>
</evidence>
<organism evidence="2 3">
    <name type="scientific">Capsella rubella</name>
    <dbReference type="NCBI Taxonomy" id="81985"/>
    <lineage>
        <taxon>Eukaryota</taxon>
        <taxon>Viridiplantae</taxon>
        <taxon>Streptophyta</taxon>
        <taxon>Embryophyta</taxon>
        <taxon>Tracheophyta</taxon>
        <taxon>Spermatophyta</taxon>
        <taxon>Magnoliopsida</taxon>
        <taxon>eudicotyledons</taxon>
        <taxon>Gunneridae</taxon>
        <taxon>Pentapetalae</taxon>
        <taxon>rosids</taxon>
        <taxon>malvids</taxon>
        <taxon>Brassicales</taxon>
        <taxon>Brassicaceae</taxon>
        <taxon>Camelineae</taxon>
        <taxon>Capsella</taxon>
    </lineage>
</organism>
<feature type="non-terminal residue" evidence="2">
    <location>
        <position position="1"/>
    </location>
</feature>
<dbReference type="Proteomes" id="UP000029121">
    <property type="component" value="Unassembled WGS sequence"/>
</dbReference>
<accession>R0IDQ9</accession>
<dbReference type="Pfam" id="PF08268">
    <property type="entry name" value="FBA_3"/>
    <property type="match status" value="1"/>
</dbReference>
<dbReference type="NCBIfam" id="TIGR01640">
    <property type="entry name" value="F_box_assoc_1"/>
    <property type="match status" value="1"/>
</dbReference>
<proteinExistence type="predicted"/>
<keyword evidence="3" id="KW-1185">Reference proteome</keyword>
<gene>
    <name evidence="2" type="ORF">CARUB_v10022401mg</name>
</gene>
<dbReference type="PANTHER" id="PTHR31111:SF58">
    <property type="entry name" value="F-BOX DOMAIN-CONTAINING PROTEIN"/>
    <property type="match status" value="1"/>
</dbReference>
<dbReference type="EMBL" id="KB870806">
    <property type="protein sequence ID" value="EOA34823.1"/>
    <property type="molecule type" value="Genomic_DNA"/>
</dbReference>
<evidence type="ECO:0000313" key="3">
    <source>
        <dbReference type="Proteomes" id="UP000029121"/>
    </source>
</evidence>
<name>R0IDQ9_9BRAS</name>
<dbReference type="InterPro" id="IPR013187">
    <property type="entry name" value="F-box-assoc_dom_typ3"/>
</dbReference>
<evidence type="ECO:0000259" key="1">
    <source>
        <dbReference type="Pfam" id="PF08268"/>
    </source>
</evidence>